<feature type="transmembrane region" description="Helical" evidence="5">
    <location>
        <begin position="64"/>
        <end position="86"/>
    </location>
</feature>
<dbReference type="SUPFAM" id="SSF57850">
    <property type="entry name" value="RING/U-box"/>
    <property type="match status" value="1"/>
</dbReference>
<keyword evidence="1" id="KW-0479">Metal-binding</keyword>
<dbReference type="Pfam" id="PF13639">
    <property type="entry name" value="zf-RING_2"/>
    <property type="match status" value="1"/>
</dbReference>
<proteinExistence type="predicted"/>
<dbReference type="PANTHER" id="PTHR45798:SF88">
    <property type="entry name" value="RING-H2 FINGER PROTEIN ATL61-RELATED"/>
    <property type="match status" value="1"/>
</dbReference>
<evidence type="ECO:0000313" key="9">
    <source>
        <dbReference type="Proteomes" id="UP000028999"/>
    </source>
</evidence>
<keyword evidence="5" id="KW-1133">Transmembrane helix</keyword>
<dbReference type="EMBL" id="LK032086">
    <property type="protein sequence ID" value="CDY18477.1"/>
    <property type="molecule type" value="Genomic_DNA"/>
</dbReference>
<evidence type="ECO:0000256" key="5">
    <source>
        <dbReference type="SAM" id="Phobius"/>
    </source>
</evidence>
<evidence type="ECO:0000256" key="1">
    <source>
        <dbReference type="ARBA" id="ARBA00022723"/>
    </source>
</evidence>
<name>A0A078G0F4_BRANA</name>
<keyword evidence="5" id="KW-0812">Transmembrane</keyword>
<dbReference type="PANTHER" id="PTHR45798">
    <property type="entry name" value="RING-H2 FINGER PROTEIN ATL61-RELATED-RELATED"/>
    <property type="match status" value="1"/>
</dbReference>
<accession>A0A078G0F4</accession>
<dbReference type="InterPro" id="IPR052788">
    <property type="entry name" value="RING-type_E3_ligase_ATL"/>
</dbReference>
<evidence type="ECO:0000256" key="4">
    <source>
        <dbReference type="PROSITE-ProRule" id="PRU00175"/>
    </source>
</evidence>
<evidence type="ECO:0000256" key="2">
    <source>
        <dbReference type="ARBA" id="ARBA00022771"/>
    </source>
</evidence>
<feature type="transmembrane region" description="Helical" evidence="5">
    <location>
        <begin position="21"/>
        <end position="44"/>
    </location>
</feature>
<evidence type="ECO:0000313" key="8">
    <source>
        <dbReference type="EMBL" id="CDY18477.1"/>
    </source>
</evidence>
<sequence length="186" mass="22084">MARCSRMARRLSRIRKEKKELEMLLLSYAEVMFSGFFCGCFLYAGCYLVTVTDPPHLVIFRRLFLLTMGLFFGYCTVETAVDICILQRKRWGRDLPKRKRKKLRKLMGQSDFAHFEIWKRMEDSRKGKAEDEEDCPICLEHLNGGLGYIRLRNCMHKFHSRCIDKWLFKCARCPLCRSLACRNNYL</sequence>
<evidence type="ECO:0000259" key="6">
    <source>
        <dbReference type="PROSITE" id="PS50089"/>
    </source>
</evidence>
<dbReference type="InterPro" id="IPR001841">
    <property type="entry name" value="Znf_RING"/>
</dbReference>
<dbReference type="GO" id="GO:0008270">
    <property type="term" value="F:zinc ion binding"/>
    <property type="evidence" value="ECO:0007669"/>
    <property type="project" value="UniProtKB-KW"/>
</dbReference>
<gene>
    <name evidence="8" type="primary">BnaA01g27180D</name>
    <name evidence="7" type="ORF">DARMORV10_A01P36520.1</name>
    <name evidence="8" type="ORF">GSBRNA2T00005480001</name>
</gene>
<dbReference type="PROSITE" id="PS50089">
    <property type="entry name" value="ZF_RING_2"/>
    <property type="match status" value="1"/>
</dbReference>
<keyword evidence="2 4" id="KW-0863">Zinc-finger</keyword>
<keyword evidence="3" id="KW-0862">Zinc</keyword>
<keyword evidence="9" id="KW-1185">Reference proteome</keyword>
<dbReference type="AlphaFoldDB" id="A0A078G0F4"/>
<feature type="domain" description="RING-type" evidence="6">
    <location>
        <begin position="135"/>
        <end position="177"/>
    </location>
</feature>
<reference evidence="8" key="2">
    <citation type="submission" date="2014-06" db="EMBL/GenBank/DDBJ databases">
        <authorList>
            <person name="Genoscope - CEA"/>
        </authorList>
    </citation>
    <scope>NUCLEOTIDE SEQUENCE</scope>
</reference>
<evidence type="ECO:0000313" key="7">
    <source>
        <dbReference type="EMBL" id="CAF2154353.1"/>
    </source>
</evidence>
<organism evidence="8 9">
    <name type="scientific">Brassica napus</name>
    <name type="common">Rape</name>
    <dbReference type="NCBI Taxonomy" id="3708"/>
    <lineage>
        <taxon>Eukaryota</taxon>
        <taxon>Viridiplantae</taxon>
        <taxon>Streptophyta</taxon>
        <taxon>Embryophyta</taxon>
        <taxon>Tracheophyta</taxon>
        <taxon>Spermatophyta</taxon>
        <taxon>Magnoliopsida</taxon>
        <taxon>eudicotyledons</taxon>
        <taxon>Gunneridae</taxon>
        <taxon>Pentapetalae</taxon>
        <taxon>rosids</taxon>
        <taxon>malvids</taxon>
        <taxon>Brassicales</taxon>
        <taxon>Brassicaceae</taxon>
        <taxon>Brassiceae</taxon>
        <taxon>Brassica</taxon>
    </lineage>
</organism>
<dbReference type="PaxDb" id="3708-A0A078G0F4"/>
<reference evidence="7" key="3">
    <citation type="submission" date="2021-01" db="EMBL/GenBank/DDBJ databases">
        <authorList>
            <consortium name="Genoscope - CEA"/>
            <person name="William W."/>
        </authorList>
    </citation>
    <scope>NUCLEOTIDE SEQUENCE</scope>
</reference>
<dbReference type="Gene3D" id="3.30.40.10">
    <property type="entry name" value="Zinc/RING finger domain, C3HC4 (zinc finger)"/>
    <property type="match status" value="1"/>
</dbReference>
<dbReference type="EMBL" id="HG994355">
    <property type="protein sequence ID" value="CAF2154353.1"/>
    <property type="molecule type" value="Genomic_DNA"/>
</dbReference>
<dbReference type="GO" id="GO:0061630">
    <property type="term" value="F:ubiquitin protein ligase activity"/>
    <property type="evidence" value="ECO:0000318"/>
    <property type="project" value="GO_Central"/>
</dbReference>
<keyword evidence="5" id="KW-0472">Membrane</keyword>
<evidence type="ECO:0000256" key="3">
    <source>
        <dbReference type="ARBA" id="ARBA00022833"/>
    </source>
</evidence>
<dbReference type="OMA" id="DICILHR"/>
<dbReference type="SMART" id="SM00184">
    <property type="entry name" value="RING"/>
    <property type="match status" value="1"/>
</dbReference>
<dbReference type="Gramene" id="CDY18477">
    <property type="protein sequence ID" value="CDY18477"/>
    <property type="gene ID" value="GSBRNA2T00005480001"/>
</dbReference>
<dbReference type="Proteomes" id="UP001295469">
    <property type="component" value="Chromosome A01"/>
</dbReference>
<dbReference type="Proteomes" id="UP000028999">
    <property type="component" value="Unassembled WGS sequence"/>
</dbReference>
<protein>
    <submittedName>
        <fullName evidence="7">(rape) hypothetical protein</fullName>
    </submittedName>
    <submittedName>
        <fullName evidence="8">BnaA01g27180D protein</fullName>
    </submittedName>
</protein>
<dbReference type="InterPro" id="IPR013083">
    <property type="entry name" value="Znf_RING/FYVE/PHD"/>
</dbReference>
<reference evidence="8 9" key="1">
    <citation type="journal article" date="2014" name="Science">
        <title>Plant genetics. Early allopolyploid evolution in the post-Neolithic Brassica napus oilseed genome.</title>
        <authorList>
            <person name="Chalhoub B."/>
            <person name="Denoeud F."/>
            <person name="Liu S."/>
            <person name="Parkin I.A."/>
            <person name="Tang H."/>
            <person name="Wang X."/>
            <person name="Chiquet J."/>
            <person name="Belcram H."/>
            <person name="Tong C."/>
            <person name="Samans B."/>
            <person name="Correa M."/>
            <person name="Da Silva C."/>
            <person name="Just J."/>
            <person name="Falentin C."/>
            <person name="Koh C.S."/>
            <person name="Le Clainche I."/>
            <person name="Bernard M."/>
            <person name="Bento P."/>
            <person name="Noel B."/>
            <person name="Labadie K."/>
            <person name="Alberti A."/>
            <person name="Charles M."/>
            <person name="Arnaud D."/>
            <person name="Guo H."/>
            <person name="Daviaud C."/>
            <person name="Alamery S."/>
            <person name="Jabbari K."/>
            <person name="Zhao M."/>
            <person name="Edger P.P."/>
            <person name="Chelaifa H."/>
            <person name="Tack D."/>
            <person name="Lassalle G."/>
            <person name="Mestiri I."/>
            <person name="Schnel N."/>
            <person name="Le Paslier M.C."/>
            <person name="Fan G."/>
            <person name="Renault V."/>
            <person name="Bayer P.E."/>
            <person name="Golicz A.A."/>
            <person name="Manoli S."/>
            <person name="Lee T.H."/>
            <person name="Thi V.H."/>
            <person name="Chalabi S."/>
            <person name="Hu Q."/>
            <person name="Fan C."/>
            <person name="Tollenaere R."/>
            <person name="Lu Y."/>
            <person name="Battail C."/>
            <person name="Shen J."/>
            <person name="Sidebottom C.H."/>
            <person name="Wang X."/>
            <person name="Canaguier A."/>
            <person name="Chauveau A."/>
            <person name="Berard A."/>
            <person name="Deniot G."/>
            <person name="Guan M."/>
            <person name="Liu Z."/>
            <person name="Sun F."/>
            <person name="Lim Y.P."/>
            <person name="Lyons E."/>
            <person name="Town C.D."/>
            <person name="Bancroft I."/>
            <person name="Wang X."/>
            <person name="Meng J."/>
            <person name="Ma J."/>
            <person name="Pires J.C."/>
            <person name="King G.J."/>
            <person name="Brunel D."/>
            <person name="Delourme R."/>
            <person name="Renard M."/>
            <person name="Aury J.M."/>
            <person name="Adams K.L."/>
            <person name="Batley J."/>
            <person name="Snowdon R.J."/>
            <person name="Tost J."/>
            <person name="Edwards D."/>
            <person name="Zhou Y."/>
            <person name="Hua W."/>
            <person name="Sharpe A.G."/>
            <person name="Paterson A.H."/>
            <person name="Guan C."/>
            <person name="Wincker P."/>
        </authorList>
    </citation>
    <scope>NUCLEOTIDE SEQUENCE [LARGE SCALE GENOMIC DNA]</scope>
    <source>
        <strain evidence="9">cv. Darmor-bzh</strain>
    </source>
</reference>